<reference evidence="1 2" key="1">
    <citation type="journal article" date="2015" name="Proc. Natl. Acad. Sci. U.S.A.">
        <title>The resurrection genome of Boea hygrometrica: A blueprint for survival of dehydration.</title>
        <authorList>
            <person name="Xiao L."/>
            <person name="Yang G."/>
            <person name="Zhang L."/>
            <person name="Yang X."/>
            <person name="Zhao S."/>
            <person name="Ji Z."/>
            <person name="Zhou Q."/>
            <person name="Hu M."/>
            <person name="Wang Y."/>
            <person name="Chen M."/>
            <person name="Xu Y."/>
            <person name="Jin H."/>
            <person name="Xiao X."/>
            <person name="Hu G."/>
            <person name="Bao F."/>
            <person name="Hu Y."/>
            <person name="Wan P."/>
            <person name="Li L."/>
            <person name="Deng X."/>
            <person name="Kuang T."/>
            <person name="Xiang C."/>
            <person name="Zhu J.K."/>
            <person name="Oliver M.J."/>
            <person name="He Y."/>
        </authorList>
    </citation>
    <scope>NUCLEOTIDE SEQUENCE [LARGE SCALE GENOMIC DNA]</scope>
    <source>
        <strain evidence="2">cv. XS01</strain>
    </source>
</reference>
<name>A0A2Z7C4N0_9LAMI</name>
<proteinExistence type="predicted"/>
<accession>A0A2Z7C4N0</accession>
<organism evidence="1 2">
    <name type="scientific">Dorcoceras hygrometricum</name>
    <dbReference type="NCBI Taxonomy" id="472368"/>
    <lineage>
        <taxon>Eukaryota</taxon>
        <taxon>Viridiplantae</taxon>
        <taxon>Streptophyta</taxon>
        <taxon>Embryophyta</taxon>
        <taxon>Tracheophyta</taxon>
        <taxon>Spermatophyta</taxon>
        <taxon>Magnoliopsida</taxon>
        <taxon>eudicotyledons</taxon>
        <taxon>Gunneridae</taxon>
        <taxon>Pentapetalae</taxon>
        <taxon>asterids</taxon>
        <taxon>lamiids</taxon>
        <taxon>Lamiales</taxon>
        <taxon>Gesneriaceae</taxon>
        <taxon>Didymocarpoideae</taxon>
        <taxon>Trichosporeae</taxon>
        <taxon>Loxocarpinae</taxon>
        <taxon>Dorcoceras</taxon>
    </lineage>
</organism>
<evidence type="ECO:0000313" key="1">
    <source>
        <dbReference type="EMBL" id="KZV39195.1"/>
    </source>
</evidence>
<evidence type="ECO:0000313" key="2">
    <source>
        <dbReference type="Proteomes" id="UP000250235"/>
    </source>
</evidence>
<sequence length="188" mass="21082">METSKVESVVRNQADVQIRPASVTFAKGWRSLSIKIEKGSKKKMNSRSLDPVVKRNRESAMMTSACLLEKAVISDDDESNSTDALCDGNNQQEATVHPVESYIVMFNLQSQAFHDQRLDNQLLICIQSQDDVPVASYSAPSRRLQFFAYPDTGKADVVKSCNQAQEFSRQSILTQYLKIQPVAKQFTV</sequence>
<keyword evidence="2" id="KW-1185">Reference proteome</keyword>
<dbReference type="AlphaFoldDB" id="A0A2Z7C4N0"/>
<gene>
    <name evidence="1" type="ORF">F511_28458</name>
</gene>
<dbReference type="Proteomes" id="UP000250235">
    <property type="component" value="Unassembled WGS sequence"/>
</dbReference>
<protein>
    <submittedName>
        <fullName evidence="1">Uncharacterized protein</fullName>
    </submittedName>
</protein>
<dbReference type="EMBL" id="KV001301">
    <property type="protein sequence ID" value="KZV39195.1"/>
    <property type="molecule type" value="Genomic_DNA"/>
</dbReference>